<feature type="region of interest" description="Disordered" evidence="9">
    <location>
        <begin position="503"/>
        <end position="584"/>
    </location>
</feature>
<feature type="domain" description="NodB homology" evidence="12">
    <location>
        <begin position="950"/>
        <end position="1150"/>
    </location>
</feature>
<dbReference type="OrthoDB" id="407355at2759"/>
<sequence length="1457" mass="156268">MREIQDSDDELDDIEAGIPPLQQQNASSLESLREALQTEHRAHFQSQPSQTEPQSSVSLPEHPSKRRKLSAAPTSLQTREVSSSKKNGPVTYGRSSKSTHGSTFTNDSGHAPTKFDPRPQGERDWNLEGTMRENYAYHEPMAMFPEASSTIANATQTQLHIMEGVRAPAMLGTSSEADVPRNLLPPELSVPWSEVMKLTPDDPHYPSGSSNIEEPVSESTTNTPSFGGSAAKTTTSQQSQRCSLTVQRGSPLQLEVAQEDSRPLDSTDRSFKVSPTVHSLKNTAVFSESSRRGESRSGLSVSYETHESEATFDEDAMIIGLPQEQYKPRPSRSRSHKADTQNAIDYLAVPERATKRRKTADIASSVEIRTTPQKSQQICDMGFTPITTKKALQQNGGDVTSTVDWLITNRIGEDELASYSTPRKRLPTQQSRGPVMDPAGLQVIMRELNEYRKDEPVIPKSDVAAPAMNNPIAQPESDVTENVFEHLDSVAAKSPKVQVIIAKKSPTKATSTIQGSSEPSKKKAKRRKTTLDQPEPGQTAESSTILEPALEKKRGRGRPKKTAESATLVNVAQEAPMQNTSKEQPHEALQVVEVNVAAVRVPAADGAVGDVISQGTVAVTEDSSAPTPSNAIEKSSKAQTPETSLKPSTPATKGKVPYRVGLSKRARIAPLLRVLKNGSHFGRLLGTGAKCLRQVVEMKGDRGGWCLNPHPATRQKHFQATATRFRISSSRIQHTTESAPMIDHIRKSESHLPCRAVLLAISLAAIPHHQGYARSQAPIFCNHPTVYPYSASLLEAIILAAVRSVLTALTNVLVASLVAPLVAAHGGVEGAPKFFGLPKNLRTRNPFAGHQVRHADFHKDGLHARQEADPEMCGKQGGGAVCAQDKCCSPEGYCGTTTDHCKAPDCQFEYGPACDAYYTPAGATTRNDPRPQKGNVQYGGEGIWSCNTPGTVAITYDDGPYIYTEVVLKLFKEAGMKATFFITGNNLGKGSIDEHWSGVIKQMYTDGHQIASHTWSHQDLSLITEEQVYDQMVKNEMSIRNIIGKYPTYMRPPFSSCRAESSCQKVMKALGYVVSYFDLDTADYTTLDKISVAQDNFKYGIDNINNEAIMGGNGDKLAIAHDIHQATAVDLTKYMIAYLKAKNLKGVTMGECLGDDKANWYRDSTPAPPRVSSTSSYAPAATPTGPTSINGACGTKNTEGKGQSCVGFTGPLGLSQCCSQHGWCGNTADHCSTGCQAGFGKCGNAEINSSASSSVSQAAKHQSSSDVHGSSSAVHATSSPSIYKATSSAAHPTGTSSTYKASTADRKASSSAKKADSSVVHPTSSASKSASKESHPTISYTDTYPNSTPTHAARSSTKVYVIGSSTKVYDATSLSTAVLKPSSTPCTTSPVTPKPTAPVSKDGKCGSQNGGQTCAGYMTPFGEEMGCCCITSGKCSNDPWACSAAGCAKGYGKCNSY</sequence>
<accession>A0A6A7BL87</accession>
<evidence type="ECO:0000259" key="10">
    <source>
        <dbReference type="PROSITE" id="PS50030"/>
    </source>
</evidence>
<comment type="cofactor">
    <cofactor evidence="1">
        <name>Co(2+)</name>
        <dbReference type="ChEBI" id="CHEBI:48828"/>
    </cofactor>
</comment>
<dbReference type="Proteomes" id="UP000799423">
    <property type="component" value="Unassembled WGS sequence"/>
</dbReference>
<feature type="disulfide bond" evidence="8">
    <location>
        <begin position="1217"/>
        <end position="1231"/>
    </location>
</feature>
<keyword evidence="6" id="KW-0119">Carbohydrate metabolism</keyword>
<dbReference type="CDD" id="cd11618">
    <property type="entry name" value="ChtBD1_1"/>
    <property type="match status" value="1"/>
</dbReference>
<feature type="compositionally biased region" description="Low complexity" evidence="9">
    <location>
        <begin position="45"/>
        <end position="58"/>
    </location>
</feature>
<feature type="compositionally biased region" description="Low complexity" evidence="9">
    <location>
        <begin position="1253"/>
        <end position="1281"/>
    </location>
</feature>
<keyword evidence="4" id="KW-0732">Signal</keyword>
<feature type="compositionally biased region" description="Basic and acidic residues" evidence="9">
    <location>
        <begin position="1303"/>
        <end position="1316"/>
    </location>
</feature>
<keyword evidence="8" id="KW-1015">Disulfide bond</keyword>
<evidence type="ECO:0000256" key="4">
    <source>
        <dbReference type="ARBA" id="ARBA00022729"/>
    </source>
</evidence>
<comment type="caution">
    <text evidence="8">Lacks conserved residue(s) required for the propagation of feature annotation.</text>
</comment>
<evidence type="ECO:0000256" key="8">
    <source>
        <dbReference type="PROSITE-ProRule" id="PRU00261"/>
    </source>
</evidence>
<dbReference type="SUPFAM" id="SSF46934">
    <property type="entry name" value="UBA-like"/>
    <property type="match status" value="1"/>
</dbReference>
<dbReference type="Gene3D" id="3.20.20.370">
    <property type="entry name" value="Glycoside hydrolase/deacetylase"/>
    <property type="match status" value="1"/>
</dbReference>
<dbReference type="Gene3D" id="1.10.8.10">
    <property type="entry name" value="DNA helicase RuvA subunit, C-terminal domain"/>
    <property type="match status" value="1"/>
</dbReference>
<keyword evidence="7" id="KW-0170">Cobalt</keyword>
<gene>
    <name evidence="13" type="ORF">T440DRAFT_384414</name>
</gene>
<reference evidence="13" key="1">
    <citation type="submission" date="2020-01" db="EMBL/GenBank/DDBJ databases">
        <authorList>
            <consortium name="DOE Joint Genome Institute"/>
            <person name="Haridas S."/>
            <person name="Albert R."/>
            <person name="Binder M."/>
            <person name="Bloem J."/>
            <person name="Labutti K."/>
            <person name="Salamov A."/>
            <person name="Andreopoulos B."/>
            <person name="Baker S.E."/>
            <person name="Barry K."/>
            <person name="Bills G."/>
            <person name="Bluhm B.H."/>
            <person name="Cannon C."/>
            <person name="Castanera R."/>
            <person name="Culley D.E."/>
            <person name="Daum C."/>
            <person name="Ezra D."/>
            <person name="Gonzalez J.B."/>
            <person name="Henrissat B."/>
            <person name="Kuo A."/>
            <person name="Liang C."/>
            <person name="Lipzen A."/>
            <person name="Lutzoni F."/>
            <person name="Magnuson J."/>
            <person name="Mondo S."/>
            <person name="Nolan M."/>
            <person name="Ohm R."/>
            <person name="Pangilinan J."/>
            <person name="Park H.-J."/>
            <person name="Ramirez L."/>
            <person name="Alfaro M."/>
            <person name="Sun H."/>
            <person name="Tritt A."/>
            <person name="Yoshinaga Y."/>
            <person name="Zwiers L.-H."/>
            <person name="Turgeon B.G."/>
            <person name="Goodwin S.B."/>
            <person name="Spatafora J.W."/>
            <person name="Crous P.W."/>
            <person name="Grigoriev I.V."/>
        </authorList>
    </citation>
    <scope>NUCLEOTIDE SEQUENCE</scope>
    <source>
        <strain evidence="13">IPT5</strain>
    </source>
</reference>
<evidence type="ECO:0000256" key="9">
    <source>
        <dbReference type="SAM" id="MobiDB-lite"/>
    </source>
</evidence>
<name>A0A6A7BL87_9PLEO</name>
<dbReference type="PROSITE" id="PS51677">
    <property type="entry name" value="NODB"/>
    <property type="match status" value="1"/>
</dbReference>
<feature type="compositionally biased region" description="Basic and acidic residues" evidence="9">
    <location>
        <begin position="31"/>
        <end position="42"/>
    </location>
</feature>
<protein>
    <submittedName>
        <fullName evidence="13">Carbohydrate esterase family 4 protein</fullName>
    </submittedName>
</protein>
<feature type="compositionally biased region" description="Basic and acidic residues" evidence="9">
    <location>
        <begin position="259"/>
        <end position="271"/>
    </location>
</feature>
<evidence type="ECO:0000259" key="12">
    <source>
        <dbReference type="PROSITE" id="PS51677"/>
    </source>
</evidence>
<evidence type="ECO:0000256" key="2">
    <source>
        <dbReference type="ARBA" id="ARBA00022669"/>
    </source>
</evidence>
<evidence type="ECO:0000313" key="13">
    <source>
        <dbReference type="EMBL" id="KAF2855942.1"/>
    </source>
</evidence>
<evidence type="ECO:0000256" key="1">
    <source>
        <dbReference type="ARBA" id="ARBA00001941"/>
    </source>
</evidence>
<dbReference type="InterPro" id="IPR015940">
    <property type="entry name" value="UBA"/>
</dbReference>
<feature type="compositionally biased region" description="Polar residues" evidence="9">
    <location>
        <begin position="207"/>
        <end position="250"/>
    </location>
</feature>
<dbReference type="GO" id="GO:0005975">
    <property type="term" value="P:carbohydrate metabolic process"/>
    <property type="evidence" value="ECO:0007669"/>
    <property type="project" value="InterPro"/>
</dbReference>
<feature type="compositionally biased region" description="Polar residues" evidence="9">
    <location>
        <begin position="564"/>
        <end position="582"/>
    </location>
</feature>
<evidence type="ECO:0000313" key="14">
    <source>
        <dbReference type="Proteomes" id="UP000799423"/>
    </source>
</evidence>
<dbReference type="InterPro" id="IPR002509">
    <property type="entry name" value="NODB_dom"/>
</dbReference>
<feature type="compositionally biased region" description="Low complexity" evidence="9">
    <location>
        <begin position="1172"/>
        <end position="1183"/>
    </location>
</feature>
<feature type="disulfide bond" evidence="8">
    <location>
        <begin position="887"/>
        <end position="901"/>
    </location>
</feature>
<evidence type="ECO:0000259" key="11">
    <source>
        <dbReference type="PROSITE" id="PS50941"/>
    </source>
</evidence>
<feature type="region of interest" description="Disordered" evidence="9">
    <location>
        <begin position="199"/>
        <end position="275"/>
    </location>
</feature>
<dbReference type="SUPFAM" id="SSF57016">
    <property type="entry name" value="Plant lectins/antimicrobial peptides"/>
    <property type="match status" value="2"/>
</dbReference>
<feature type="domain" description="Chitin-binding type-1" evidence="11">
    <location>
        <begin position="1190"/>
        <end position="1244"/>
    </location>
</feature>
<feature type="compositionally biased region" description="Basic and acidic residues" evidence="9">
    <location>
        <begin position="113"/>
        <end position="125"/>
    </location>
</feature>
<dbReference type="GO" id="GO:0016810">
    <property type="term" value="F:hydrolase activity, acting on carbon-nitrogen (but not peptide) bonds"/>
    <property type="evidence" value="ECO:0007669"/>
    <property type="project" value="InterPro"/>
</dbReference>
<evidence type="ECO:0000256" key="5">
    <source>
        <dbReference type="ARBA" id="ARBA00022801"/>
    </source>
</evidence>
<keyword evidence="3" id="KW-0479">Metal-binding</keyword>
<feature type="compositionally biased region" description="Polar residues" evidence="9">
    <location>
        <begin position="72"/>
        <end position="86"/>
    </location>
</feature>
<dbReference type="SMART" id="SM00270">
    <property type="entry name" value="ChtBD1"/>
    <property type="match status" value="2"/>
</dbReference>
<dbReference type="PANTHER" id="PTHR46471:SF8">
    <property type="entry name" value="CHITIN DEACETYLASE"/>
    <property type="match status" value="1"/>
</dbReference>
<feature type="disulfide bond" evidence="8">
    <location>
        <begin position="873"/>
        <end position="888"/>
    </location>
</feature>
<feature type="compositionally biased region" description="Polar residues" evidence="9">
    <location>
        <begin position="619"/>
        <end position="651"/>
    </location>
</feature>
<dbReference type="CDD" id="cd00035">
    <property type="entry name" value="ChtBD1"/>
    <property type="match status" value="1"/>
</dbReference>
<dbReference type="PROSITE" id="PS50941">
    <property type="entry name" value="CHIT_BIND_I_2"/>
    <property type="match status" value="2"/>
</dbReference>
<dbReference type="InterPro" id="IPR036861">
    <property type="entry name" value="Endochitinase-like_sf"/>
</dbReference>
<feature type="region of interest" description="Disordered" evidence="9">
    <location>
        <begin position="619"/>
        <end position="656"/>
    </location>
</feature>
<evidence type="ECO:0000256" key="7">
    <source>
        <dbReference type="ARBA" id="ARBA00023285"/>
    </source>
</evidence>
<dbReference type="Pfam" id="PF00187">
    <property type="entry name" value="Chitin_bind_1"/>
    <property type="match status" value="1"/>
</dbReference>
<feature type="compositionally biased region" description="Polar residues" evidence="9">
    <location>
        <begin position="1336"/>
        <end position="1354"/>
    </location>
</feature>
<feature type="disulfide bond" evidence="8">
    <location>
        <begin position="882"/>
        <end position="894"/>
    </location>
</feature>
<dbReference type="EMBL" id="MU006289">
    <property type="protein sequence ID" value="KAF2855942.1"/>
    <property type="molecule type" value="Genomic_DNA"/>
</dbReference>
<feature type="region of interest" description="Disordered" evidence="9">
    <location>
        <begin position="1253"/>
        <end position="1354"/>
    </location>
</feature>
<feature type="domain" description="Chitin-binding type-1" evidence="11">
    <location>
        <begin position="870"/>
        <end position="916"/>
    </location>
</feature>
<feature type="compositionally biased region" description="Polar residues" evidence="9">
    <location>
        <begin position="93"/>
        <end position="108"/>
    </location>
</feature>
<feature type="region of interest" description="Disordered" evidence="9">
    <location>
        <begin position="284"/>
        <end position="303"/>
    </location>
</feature>
<keyword evidence="14" id="KW-1185">Reference proteome</keyword>
<dbReference type="InterPro" id="IPR011330">
    <property type="entry name" value="Glyco_hydro/deAcase_b/a-brl"/>
</dbReference>
<dbReference type="SUPFAM" id="SSF88713">
    <property type="entry name" value="Glycoside hydrolase/deacetylase"/>
    <property type="match status" value="1"/>
</dbReference>
<dbReference type="InterPro" id="IPR009060">
    <property type="entry name" value="UBA-like_sf"/>
</dbReference>
<dbReference type="Gene3D" id="3.30.60.10">
    <property type="entry name" value="Endochitinase-like"/>
    <property type="match status" value="2"/>
</dbReference>
<keyword evidence="2 8" id="KW-0147">Chitin-binding</keyword>
<evidence type="ECO:0000256" key="6">
    <source>
        <dbReference type="ARBA" id="ARBA00023277"/>
    </source>
</evidence>
<dbReference type="PANTHER" id="PTHR46471">
    <property type="entry name" value="CHITIN DEACETYLASE"/>
    <property type="match status" value="1"/>
</dbReference>
<dbReference type="GO" id="GO:0008061">
    <property type="term" value="F:chitin binding"/>
    <property type="evidence" value="ECO:0007669"/>
    <property type="project" value="UniProtKB-UniRule"/>
</dbReference>
<feature type="region of interest" description="Disordered" evidence="9">
    <location>
        <begin position="1"/>
        <end position="125"/>
    </location>
</feature>
<dbReference type="InterPro" id="IPR001002">
    <property type="entry name" value="Chitin-bd_1"/>
</dbReference>
<keyword evidence="5" id="KW-0378">Hydrolase</keyword>
<feature type="region of interest" description="Disordered" evidence="9">
    <location>
        <begin position="1164"/>
        <end position="1183"/>
    </location>
</feature>
<dbReference type="CDD" id="cd10951">
    <property type="entry name" value="CE4_ClCDA_like"/>
    <property type="match status" value="1"/>
</dbReference>
<organism evidence="13 14">
    <name type="scientific">Plenodomus tracheiphilus IPT5</name>
    <dbReference type="NCBI Taxonomy" id="1408161"/>
    <lineage>
        <taxon>Eukaryota</taxon>
        <taxon>Fungi</taxon>
        <taxon>Dikarya</taxon>
        <taxon>Ascomycota</taxon>
        <taxon>Pezizomycotina</taxon>
        <taxon>Dothideomycetes</taxon>
        <taxon>Pleosporomycetidae</taxon>
        <taxon>Pleosporales</taxon>
        <taxon>Pleosporineae</taxon>
        <taxon>Leptosphaeriaceae</taxon>
        <taxon>Plenodomus</taxon>
    </lineage>
</organism>
<evidence type="ECO:0000256" key="3">
    <source>
        <dbReference type="ARBA" id="ARBA00022723"/>
    </source>
</evidence>
<feature type="compositionally biased region" description="Polar residues" evidence="9">
    <location>
        <begin position="21"/>
        <end position="30"/>
    </location>
</feature>
<feature type="compositionally biased region" description="Polar residues" evidence="9">
    <location>
        <begin position="507"/>
        <end position="518"/>
    </location>
</feature>
<dbReference type="Pfam" id="PF01522">
    <property type="entry name" value="Polysacc_deac_1"/>
    <property type="match status" value="1"/>
</dbReference>
<proteinExistence type="predicted"/>
<feature type="domain" description="UBA" evidence="10">
    <location>
        <begin position="369"/>
        <end position="409"/>
    </location>
</feature>
<feature type="compositionally biased region" description="Polar residues" evidence="9">
    <location>
        <begin position="1284"/>
        <end position="1299"/>
    </location>
</feature>
<dbReference type="GO" id="GO:0046872">
    <property type="term" value="F:metal ion binding"/>
    <property type="evidence" value="ECO:0007669"/>
    <property type="project" value="UniProtKB-KW"/>
</dbReference>
<feature type="compositionally biased region" description="Acidic residues" evidence="9">
    <location>
        <begin position="1"/>
        <end position="15"/>
    </location>
</feature>
<dbReference type="PROSITE" id="PS50030">
    <property type="entry name" value="UBA"/>
    <property type="match status" value="1"/>
</dbReference>